<evidence type="ECO:0000259" key="1">
    <source>
        <dbReference type="PROSITE" id="PS51857"/>
    </source>
</evidence>
<sequence>MMDSRVKDFLRIGIFYDGYYFYKVSNYYKYEHERKSRISITGLHEFIRHEIAGLTGIKDKRFCQIIDAHYFKGRPYARDLGEKVQSERVFDDILMRENIVSHYLPLRYNGDSSSMQEKGIDVWLALEAYELAIYKKFDILVLVAGDGDYVPLVRKLTTLGTQVMLISWDFSYYNENGVITETKTSRQLLEEVFYPISMHEYINNNDNEIIDNLFVLEKPIAAPRIIPKNDQQKTASENTDEEQYSTICSLRDGFGFIRDDRNNNIFFHYSTLTNIDFDELTTGMKVKYYTEGDAERSKKEEAPRYRACKVTVMDE</sequence>
<dbReference type="PANTHER" id="PTHR35458:SF8">
    <property type="entry name" value="SLR0650 PROTEIN"/>
    <property type="match status" value="1"/>
</dbReference>
<reference evidence="2 3" key="2">
    <citation type="journal article" date="2011" name="ISME J.">
        <title>RNA-seq reveals cooperative metabolic interactions between two termite-gut spirochete species in co-culture.</title>
        <authorList>
            <person name="Rosenthal A.Z."/>
            <person name="Matson E.G."/>
            <person name="Eldar A."/>
            <person name="Leadbetter J.R."/>
        </authorList>
    </citation>
    <scope>NUCLEOTIDE SEQUENCE [LARGE SCALE GENOMIC DNA]</scope>
    <source>
        <strain evidence="3">ATCC BAA-887 / DSM 12427 / ZAS-2</strain>
    </source>
</reference>
<gene>
    <name evidence="2" type="ordered locus">TREPR_3375</name>
</gene>
<name>F5YJN6_TREPZ</name>
<proteinExistence type="predicted"/>
<dbReference type="GO" id="GO:0004540">
    <property type="term" value="F:RNA nuclease activity"/>
    <property type="evidence" value="ECO:0007669"/>
    <property type="project" value="InterPro"/>
</dbReference>
<dbReference type="eggNOG" id="COG1432">
    <property type="taxonomic scope" value="Bacteria"/>
</dbReference>
<dbReference type="Pfam" id="PF01936">
    <property type="entry name" value="NYN"/>
    <property type="match status" value="1"/>
</dbReference>
<evidence type="ECO:0000313" key="2">
    <source>
        <dbReference type="EMBL" id="AEF86111.1"/>
    </source>
</evidence>
<dbReference type="Proteomes" id="UP000009223">
    <property type="component" value="Chromosome"/>
</dbReference>
<dbReference type="EMBL" id="CP001843">
    <property type="protein sequence ID" value="AEF86111.1"/>
    <property type="molecule type" value="Genomic_DNA"/>
</dbReference>
<dbReference type="InterPro" id="IPR047140">
    <property type="entry name" value="LabA"/>
</dbReference>
<dbReference type="STRING" id="545694.TREPR_3375"/>
<dbReference type="InterPro" id="IPR012340">
    <property type="entry name" value="NA-bd_OB-fold"/>
</dbReference>
<dbReference type="InterPro" id="IPR021139">
    <property type="entry name" value="NYN"/>
</dbReference>
<dbReference type="SUPFAM" id="SSF50249">
    <property type="entry name" value="Nucleic acid-binding proteins"/>
    <property type="match status" value="1"/>
</dbReference>
<dbReference type="Pfam" id="PF00313">
    <property type="entry name" value="CSD"/>
    <property type="match status" value="1"/>
</dbReference>
<dbReference type="KEGG" id="tpi:TREPR_3375"/>
<evidence type="ECO:0000313" key="3">
    <source>
        <dbReference type="Proteomes" id="UP000009223"/>
    </source>
</evidence>
<dbReference type="PROSITE" id="PS51857">
    <property type="entry name" value="CSD_2"/>
    <property type="match status" value="1"/>
</dbReference>
<feature type="domain" description="CSD" evidence="1">
    <location>
        <begin position="242"/>
        <end position="312"/>
    </location>
</feature>
<dbReference type="GO" id="GO:0003676">
    <property type="term" value="F:nucleic acid binding"/>
    <property type="evidence" value="ECO:0007669"/>
    <property type="project" value="InterPro"/>
</dbReference>
<protein>
    <submittedName>
        <fullName evidence="2">Cold shock protein</fullName>
    </submittedName>
</protein>
<dbReference type="PANTHER" id="PTHR35458">
    <property type="entry name" value="SLR0755 PROTEIN"/>
    <property type="match status" value="1"/>
</dbReference>
<dbReference type="Gene3D" id="2.40.50.140">
    <property type="entry name" value="Nucleic acid-binding proteins"/>
    <property type="match status" value="1"/>
</dbReference>
<dbReference type="eggNOG" id="COG1278">
    <property type="taxonomic scope" value="Bacteria"/>
</dbReference>
<dbReference type="AlphaFoldDB" id="F5YJN6"/>
<dbReference type="RefSeq" id="WP_015706904.1">
    <property type="nucleotide sequence ID" value="NC_015578.1"/>
</dbReference>
<reference evidence="3" key="1">
    <citation type="submission" date="2009-12" db="EMBL/GenBank/DDBJ databases">
        <title>Complete sequence of Treponema primitia strain ZAS-2.</title>
        <authorList>
            <person name="Tetu S.G."/>
            <person name="Matson E."/>
            <person name="Ren Q."/>
            <person name="Seshadri R."/>
            <person name="Elbourne L."/>
            <person name="Hassan K.A."/>
            <person name="Durkin A."/>
            <person name="Radune D."/>
            <person name="Mohamoud Y."/>
            <person name="Shay R."/>
            <person name="Jin S."/>
            <person name="Zhang X."/>
            <person name="Lucey K."/>
            <person name="Ballor N.R."/>
            <person name="Ottesen E."/>
            <person name="Rosenthal R."/>
            <person name="Allen A."/>
            <person name="Leadbetter J.R."/>
            <person name="Paulsen I.T."/>
        </authorList>
    </citation>
    <scope>NUCLEOTIDE SEQUENCE [LARGE SCALE GENOMIC DNA]</scope>
    <source>
        <strain evidence="3">ATCC BAA-887 / DSM 12427 / ZAS-2</strain>
    </source>
</reference>
<dbReference type="HOGENOM" id="CLU_055976_0_0_12"/>
<accession>F5YJN6</accession>
<keyword evidence="3" id="KW-1185">Reference proteome</keyword>
<organism evidence="2 3">
    <name type="scientific">Treponema primitia (strain ATCC BAA-887 / DSM 12427 / ZAS-2)</name>
    <dbReference type="NCBI Taxonomy" id="545694"/>
    <lineage>
        <taxon>Bacteria</taxon>
        <taxon>Pseudomonadati</taxon>
        <taxon>Spirochaetota</taxon>
        <taxon>Spirochaetia</taxon>
        <taxon>Spirochaetales</taxon>
        <taxon>Treponemataceae</taxon>
        <taxon>Treponema</taxon>
    </lineage>
</organism>
<dbReference type="Gene3D" id="3.40.50.1010">
    <property type="entry name" value="5'-nuclease"/>
    <property type="match status" value="1"/>
</dbReference>
<dbReference type="InterPro" id="IPR002059">
    <property type="entry name" value="CSP_DNA-bd"/>
</dbReference>